<dbReference type="PROSITE" id="PS51318">
    <property type="entry name" value="TAT"/>
    <property type="match status" value="1"/>
</dbReference>
<accession>A0AA45L8P1</accession>
<evidence type="ECO:0008006" key="4">
    <source>
        <dbReference type="Google" id="ProtNLM"/>
    </source>
</evidence>
<dbReference type="Gene3D" id="2.80.10.50">
    <property type="match status" value="1"/>
</dbReference>
<dbReference type="SUPFAM" id="SSF50370">
    <property type="entry name" value="Ricin B-like lectins"/>
    <property type="match status" value="1"/>
</dbReference>
<dbReference type="InterPro" id="IPR006311">
    <property type="entry name" value="TAT_signal"/>
</dbReference>
<evidence type="ECO:0000313" key="2">
    <source>
        <dbReference type="EMBL" id="QUF05292.1"/>
    </source>
</evidence>
<dbReference type="PROSITE" id="PS50231">
    <property type="entry name" value="RICIN_B_LECTIN"/>
    <property type="match status" value="1"/>
</dbReference>
<reference evidence="2" key="1">
    <citation type="submission" date="2021-04" db="EMBL/GenBank/DDBJ databases">
        <title>Genomic sequence of Actinosynnema pretiosum subsp. pretiosum ATCC 31280 (C-14919).</title>
        <authorList>
            <person name="Bai L."/>
            <person name="Wang X."/>
            <person name="Xiao Y."/>
        </authorList>
    </citation>
    <scope>NUCLEOTIDE SEQUENCE</scope>
    <source>
        <strain evidence="2">ATCC 31280</strain>
    </source>
</reference>
<feature type="chain" id="PRO_5041460927" description="Ricin B lectin domain-containing protein" evidence="1">
    <location>
        <begin position="40"/>
        <end position="191"/>
    </location>
</feature>
<keyword evidence="1" id="KW-0732">Signal</keyword>
<dbReference type="Proteomes" id="UP000677152">
    <property type="component" value="Chromosome"/>
</dbReference>
<gene>
    <name evidence="2" type="ORF">KCV87_04080</name>
</gene>
<dbReference type="AlphaFoldDB" id="A0AA45L8P1"/>
<proteinExistence type="predicted"/>
<sequence length="191" mass="19820">MNTTPKINRAGAARRTLVAAAGLALALAGPLAASGTAFADQAPEESRSTTVTIADAGTENCLTALDEHAAVLPCDGEANQEWELAEVDGNAVTLEAVAFEGRCLASEDVWYVALQDCEGGASETWALYDHGKESVSGLAEVTGDVAFVSPTQFPLTNQFGLAMVGTGKPAKALWTVTEVEETEESEDTVQG</sequence>
<dbReference type="EMBL" id="CP073249">
    <property type="protein sequence ID" value="QUF05292.1"/>
    <property type="molecule type" value="Genomic_DNA"/>
</dbReference>
<protein>
    <recommendedName>
        <fullName evidence="4">Ricin B lectin domain-containing protein</fullName>
    </recommendedName>
</protein>
<evidence type="ECO:0000256" key="1">
    <source>
        <dbReference type="SAM" id="SignalP"/>
    </source>
</evidence>
<dbReference type="InterPro" id="IPR035992">
    <property type="entry name" value="Ricin_B-like_lectins"/>
</dbReference>
<organism evidence="2 3">
    <name type="scientific">Actinosynnema pretiosum subsp. pretiosum</name>
    <dbReference type="NCBI Taxonomy" id="103721"/>
    <lineage>
        <taxon>Bacteria</taxon>
        <taxon>Bacillati</taxon>
        <taxon>Actinomycetota</taxon>
        <taxon>Actinomycetes</taxon>
        <taxon>Pseudonocardiales</taxon>
        <taxon>Pseudonocardiaceae</taxon>
        <taxon>Actinosynnema</taxon>
    </lineage>
</organism>
<evidence type="ECO:0000313" key="3">
    <source>
        <dbReference type="Proteomes" id="UP000677152"/>
    </source>
</evidence>
<feature type="signal peptide" evidence="1">
    <location>
        <begin position="1"/>
        <end position="39"/>
    </location>
</feature>
<name>A0AA45L8P1_9PSEU</name>